<dbReference type="EMBL" id="LVKK01000164">
    <property type="protein sequence ID" value="OAG34338.1"/>
    <property type="molecule type" value="Genomic_DNA"/>
</dbReference>
<dbReference type="GeneID" id="34606611"/>
<dbReference type="Proteomes" id="UP000077002">
    <property type="component" value="Unassembled WGS sequence"/>
</dbReference>
<dbReference type="AlphaFoldDB" id="A0A177EQW6"/>
<accession>A0A177EQW6</accession>
<protein>
    <submittedName>
        <fullName evidence="1">Uncharacterized protein</fullName>
    </submittedName>
</protein>
<organism evidence="1 2">
    <name type="scientific">Fonsecaea monophora</name>
    <dbReference type="NCBI Taxonomy" id="254056"/>
    <lineage>
        <taxon>Eukaryota</taxon>
        <taxon>Fungi</taxon>
        <taxon>Dikarya</taxon>
        <taxon>Ascomycota</taxon>
        <taxon>Pezizomycotina</taxon>
        <taxon>Eurotiomycetes</taxon>
        <taxon>Chaetothyriomycetidae</taxon>
        <taxon>Chaetothyriales</taxon>
        <taxon>Herpotrichiellaceae</taxon>
        <taxon>Fonsecaea</taxon>
    </lineage>
</organism>
<proteinExistence type="predicted"/>
<evidence type="ECO:0000313" key="2">
    <source>
        <dbReference type="Proteomes" id="UP000077002"/>
    </source>
</evidence>
<keyword evidence="2" id="KW-1185">Reference proteome</keyword>
<name>A0A177EQW6_9EURO</name>
<gene>
    <name evidence="1" type="ORF">AYO21_11518</name>
</gene>
<dbReference type="RefSeq" id="XP_022506290.1">
    <property type="nucleotide sequence ID" value="XM_022661408.1"/>
</dbReference>
<comment type="caution">
    <text evidence="1">The sequence shown here is derived from an EMBL/GenBank/DDBJ whole genome shotgun (WGS) entry which is preliminary data.</text>
</comment>
<sequence>MAWNLPETFDRAPYFLRPRQLLRLHLGAEEKGDTWKTEAKSHLRALHKAIIAHHEDCYNQSQADSGIFAMCSLDRNVVAAIVAAEKDEIPIPTVRFEMFAVSEGLKGCVRMWNALISDKPSEVMAHLNRIQKNLFSVRIRKVPKPWGSRRRYYAAAKGPPDDGAADTEWAPGNDPIDELLLSLGRSIYEFGAKDKILRKKDAAVNFYCRTIMRPLPRPESDLKLWDKICAGFDQETRLNRLARSELWVQWHVSKDHPGAKEAAVRMRALIWLEELSDVDKIKKCAKALVDMIDHPEFEFAGTESAARQLPFWRGIHFLAECLGPPWLEYLQGASTIDWKSMFAAAQLTIMSLRGA</sequence>
<evidence type="ECO:0000313" key="1">
    <source>
        <dbReference type="EMBL" id="OAG34338.1"/>
    </source>
</evidence>
<reference evidence="1 2" key="1">
    <citation type="submission" date="2016-03" db="EMBL/GenBank/DDBJ databases">
        <title>Draft genome sequence of the Fonsecaea monophora CBS 269.37.</title>
        <authorList>
            <person name="Bombassaro A."/>
            <person name="Vinicius W.A."/>
            <person name="De Hoog S."/>
            <person name="Sun J."/>
            <person name="Souza E.M."/>
            <person name="Raittz R.T."/>
            <person name="Costa F."/>
            <person name="Leao A.C."/>
            <person name="Tadra-Sfeir M.Z."/>
            <person name="Baura V."/>
            <person name="Balsanelli E."/>
            <person name="Pedrosa F.O."/>
            <person name="Moreno L.F."/>
            <person name="Steffens M.B."/>
            <person name="Xi L."/>
            <person name="Bocca A.L."/>
            <person name="Felipe M.S."/>
            <person name="Teixeira M."/>
            <person name="Telles Filho F.Q."/>
            <person name="Azevedo C.M."/>
            <person name="Gomes R."/>
            <person name="Vicente V.A."/>
        </authorList>
    </citation>
    <scope>NUCLEOTIDE SEQUENCE [LARGE SCALE GENOMIC DNA]</scope>
    <source>
        <strain evidence="1 2">CBS 269.37</strain>
    </source>
</reference>